<sequence length="121" mass="13896">MAKLRKFNEIVRDFATECDFLTVYIEEAHPADGWCFSNNYDVSQHVKLADRIKAASYLLKAGIDCPVVLDNMQNDACAWYGGLYERLYIVLDGAIVYQGERGPMGYHVEEVESWLIKYFAK</sequence>
<dbReference type="PANTHER" id="PTHR11781:SF22">
    <property type="entry name" value="TYPE I IODOTHYRONINE DEIODINASE"/>
    <property type="match status" value="1"/>
</dbReference>
<keyword evidence="1" id="KW-0712">Selenocysteine</keyword>
<comment type="caution">
    <text evidence="2">The sequence shown here is derived from an EMBL/GenBank/DDBJ whole genome shotgun (WGS) entry which is preliminary data.</text>
</comment>
<dbReference type="GO" id="GO:0042446">
    <property type="term" value="P:hormone biosynthetic process"/>
    <property type="evidence" value="ECO:0007669"/>
    <property type="project" value="UniProtKB-KW"/>
</dbReference>
<accession>A0AAN8PPR8</accession>
<keyword evidence="3" id="KW-1185">Reference proteome</keyword>
<proteinExistence type="inferred from homology"/>
<evidence type="ECO:0000313" key="2">
    <source>
        <dbReference type="EMBL" id="KAK6179413.1"/>
    </source>
</evidence>
<keyword evidence="1" id="KW-0893">Thyroid hormones biosynthesis</keyword>
<dbReference type="GO" id="GO:0042403">
    <property type="term" value="P:thyroid hormone metabolic process"/>
    <property type="evidence" value="ECO:0007669"/>
    <property type="project" value="TreeGrafter"/>
</dbReference>
<gene>
    <name evidence="2" type="ORF">SNE40_011779</name>
</gene>
<organism evidence="2 3">
    <name type="scientific">Patella caerulea</name>
    <name type="common">Rayed Mediterranean limpet</name>
    <dbReference type="NCBI Taxonomy" id="87958"/>
    <lineage>
        <taxon>Eukaryota</taxon>
        <taxon>Metazoa</taxon>
        <taxon>Spiralia</taxon>
        <taxon>Lophotrochozoa</taxon>
        <taxon>Mollusca</taxon>
        <taxon>Gastropoda</taxon>
        <taxon>Patellogastropoda</taxon>
        <taxon>Patelloidea</taxon>
        <taxon>Patellidae</taxon>
        <taxon>Patella</taxon>
    </lineage>
</organism>
<dbReference type="EMBL" id="JAZGQO010000008">
    <property type="protein sequence ID" value="KAK6179413.1"/>
    <property type="molecule type" value="Genomic_DNA"/>
</dbReference>
<dbReference type="GO" id="GO:0004800">
    <property type="term" value="F:thyroxine 5'-deiodinase activity"/>
    <property type="evidence" value="ECO:0007669"/>
    <property type="project" value="InterPro"/>
</dbReference>
<dbReference type="InterPro" id="IPR000643">
    <property type="entry name" value="Iodothyronine_deiodinase"/>
</dbReference>
<dbReference type="Proteomes" id="UP001347796">
    <property type="component" value="Unassembled WGS sequence"/>
</dbReference>
<comment type="function">
    <text evidence="1">Responsible for the deiodination of T4 (3,5,3',5'-tetraiodothyronine).</text>
</comment>
<protein>
    <recommendedName>
        <fullName evidence="1">Iodothyronine deiodinase</fullName>
    </recommendedName>
</protein>
<dbReference type="AlphaFoldDB" id="A0AAN8PPR8"/>
<dbReference type="PANTHER" id="PTHR11781">
    <property type="entry name" value="IODOTHYRONINE DEIODINASE"/>
    <property type="match status" value="1"/>
</dbReference>
<comment type="similarity">
    <text evidence="1">Belongs to the iodothyronine deiodinase family.</text>
</comment>
<evidence type="ECO:0000313" key="3">
    <source>
        <dbReference type="Proteomes" id="UP001347796"/>
    </source>
</evidence>
<dbReference type="Gene3D" id="3.40.30.10">
    <property type="entry name" value="Glutaredoxin"/>
    <property type="match status" value="1"/>
</dbReference>
<keyword evidence="1" id="KW-0560">Oxidoreductase</keyword>
<name>A0AAN8PPR8_PATCE</name>
<reference evidence="2 3" key="1">
    <citation type="submission" date="2024-01" db="EMBL/GenBank/DDBJ databases">
        <title>The genome of the rayed Mediterranean limpet Patella caerulea (Linnaeus, 1758).</title>
        <authorList>
            <person name="Anh-Thu Weber A."/>
            <person name="Halstead-Nussloch G."/>
        </authorList>
    </citation>
    <scope>NUCLEOTIDE SEQUENCE [LARGE SCALE GENOMIC DNA]</scope>
    <source>
        <strain evidence="2">AATW-2023a</strain>
        <tissue evidence="2">Whole specimen</tissue>
    </source>
</reference>
<dbReference type="Pfam" id="PF00837">
    <property type="entry name" value="T4_deiodinase"/>
    <property type="match status" value="1"/>
</dbReference>
<evidence type="ECO:0000256" key="1">
    <source>
        <dbReference type="RuleBase" id="RU000676"/>
    </source>
</evidence>